<evidence type="ECO:0000259" key="6">
    <source>
        <dbReference type="PROSITE" id="PS51332"/>
    </source>
</evidence>
<dbReference type="Proteomes" id="UP000663722">
    <property type="component" value="Chromosome"/>
</dbReference>
<sequence>MNTTQSVHPLGTRAKVLLSGVFGPYAQNDEYGSREINPMELYHNQVTRVQGPFSLRMFHRSFGLLMLQSNIDAPCTVLDFPSLDRFIAELEQNSYDIVGISSIIPNVGKVKKMCELIRKHQPNATILVGGHVTNKDNIHEIIDADHIVRGEGVRWFRKFLGQDADAPIRHPLAESAFGGRIMGYSLPDKPGNGNTAAILLPSVGCPVGCNFCSTSALFGGKGKFINFYETGDALFNVMCQLEKKLNVRSFFTMDENFLLHRKRALRLLELMEENNKSWSLMIFSSARVLQSYDIEQLVRMGISWVWMGMEGEESQYKKLRGVDTHSLVKFFQSHGIRVLGSSIIGMENHTPENIDRVIEYAVSHNTDFHQFMIYTPNSGTPLYEQHKKDGTLFPESEFPPADTHGQYRFNFRHKHIHDGQEEQFLINAFTRDFEVNGPSLARLFRTMLKGWERYKDHPDKCIRDRFEWEVRSLRTTYAGAAWAMRKWYQGNEAIIKKLDSLLRDIYRAFGWKTRLIAPLIGRYIYILLKKEDRRLAKGWTYEPECFYEKNAAAIALEKNMPLSEVIRSQLPEIEWVSCEPSPVLSKS</sequence>
<dbReference type="InterPro" id="IPR051198">
    <property type="entry name" value="BchE-like"/>
</dbReference>
<dbReference type="SUPFAM" id="SSF52242">
    <property type="entry name" value="Cobalamin (vitamin B12)-binding domain"/>
    <property type="match status" value="1"/>
</dbReference>
<dbReference type="PANTHER" id="PTHR43409">
    <property type="entry name" value="ANAEROBIC MAGNESIUM-PROTOPORPHYRIN IX MONOMETHYL ESTER CYCLASE-RELATED"/>
    <property type="match status" value="1"/>
</dbReference>
<reference evidence="8" key="1">
    <citation type="journal article" date="2021" name="Microb. Physiol.">
        <title>Proteogenomic Insights into the Physiology of Marine, Sulfate-Reducing, Filamentous Desulfonema limicola and Desulfonema magnum.</title>
        <authorList>
            <person name="Schnaars V."/>
            <person name="Wohlbrand L."/>
            <person name="Scheve S."/>
            <person name="Hinrichs C."/>
            <person name="Reinhardt R."/>
            <person name="Rabus R."/>
        </authorList>
    </citation>
    <scope>NUCLEOTIDE SEQUENCE</scope>
    <source>
        <strain evidence="8">4be13</strain>
    </source>
</reference>
<dbReference type="KEGG" id="dmm:dnm_028190"/>
<evidence type="ECO:0000256" key="3">
    <source>
        <dbReference type="ARBA" id="ARBA00022723"/>
    </source>
</evidence>
<dbReference type="Pfam" id="PF02310">
    <property type="entry name" value="B12-binding"/>
    <property type="match status" value="1"/>
</dbReference>
<gene>
    <name evidence="8" type="ORF">dnm_028190</name>
</gene>
<dbReference type="GO" id="GO:0031419">
    <property type="term" value="F:cobalamin binding"/>
    <property type="evidence" value="ECO:0007669"/>
    <property type="project" value="InterPro"/>
</dbReference>
<evidence type="ECO:0000259" key="7">
    <source>
        <dbReference type="PROSITE" id="PS51918"/>
    </source>
</evidence>
<dbReference type="InterPro" id="IPR006158">
    <property type="entry name" value="Cobalamin-bd"/>
</dbReference>
<keyword evidence="2" id="KW-0949">S-adenosyl-L-methionine</keyword>
<dbReference type="InterPro" id="IPR058240">
    <property type="entry name" value="rSAM_sf"/>
</dbReference>
<dbReference type="EMBL" id="CP061800">
    <property type="protein sequence ID" value="QTA86795.1"/>
    <property type="molecule type" value="Genomic_DNA"/>
</dbReference>
<dbReference type="InterPro" id="IPR013785">
    <property type="entry name" value="Aldolase_TIM"/>
</dbReference>
<keyword evidence="4" id="KW-0408">Iron</keyword>
<dbReference type="Gene3D" id="3.40.50.280">
    <property type="entry name" value="Cobalamin-binding domain"/>
    <property type="match status" value="1"/>
</dbReference>
<keyword evidence="3" id="KW-0479">Metal-binding</keyword>
<evidence type="ECO:0000256" key="5">
    <source>
        <dbReference type="ARBA" id="ARBA00023014"/>
    </source>
</evidence>
<dbReference type="SMART" id="SM00729">
    <property type="entry name" value="Elp3"/>
    <property type="match status" value="1"/>
</dbReference>
<evidence type="ECO:0000313" key="9">
    <source>
        <dbReference type="Proteomes" id="UP000663722"/>
    </source>
</evidence>
<keyword evidence="9" id="KW-1185">Reference proteome</keyword>
<evidence type="ECO:0000313" key="8">
    <source>
        <dbReference type="EMBL" id="QTA86795.1"/>
    </source>
</evidence>
<dbReference type="PROSITE" id="PS51332">
    <property type="entry name" value="B12_BINDING"/>
    <property type="match status" value="1"/>
</dbReference>
<evidence type="ECO:0000256" key="4">
    <source>
        <dbReference type="ARBA" id="ARBA00023004"/>
    </source>
</evidence>
<dbReference type="GO" id="GO:0046872">
    <property type="term" value="F:metal ion binding"/>
    <property type="evidence" value="ECO:0007669"/>
    <property type="project" value="UniProtKB-KW"/>
</dbReference>
<feature type="domain" description="B12-binding" evidence="6">
    <location>
        <begin position="37"/>
        <end position="170"/>
    </location>
</feature>
<dbReference type="GO" id="GO:0003824">
    <property type="term" value="F:catalytic activity"/>
    <property type="evidence" value="ECO:0007669"/>
    <property type="project" value="InterPro"/>
</dbReference>
<dbReference type="AlphaFoldDB" id="A0A975BJZ0"/>
<dbReference type="InterPro" id="IPR007197">
    <property type="entry name" value="rSAM"/>
</dbReference>
<dbReference type="InterPro" id="IPR006638">
    <property type="entry name" value="Elp3/MiaA/NifB-like_rSAM"/>
</dbReference>
<dbReference type="GO" id="GO:0051536">
    <property type="term" value="F:iron-sulfur cluster binding"/>
    <property type="evidence" value="ECO:0007669"/>
    <property type="project" value="UniProtKB-KW"/>
</dbReference>
<keyword evidence="5" id="KW-0411">Iron-sulfur</keyword>
<dbReference type="InterPro" id="IPR036724">
    <property type="entry name" value="Cobalamin-bd_sf"/>
</dbReference>
<organism evidence="8 9">
    <name type="scientific">Desulfonema magnum</name>
    <dbReference type="NCBI Taxonomy" id="45655"/>
    <lineage>
        <taxon>Bacteria</taxon>
        <taxon>Pseudomonadati</taxon>
        <taxon>Thermodesulfobacteriota</taxon>
        <taxon>Desulfobacteria</taxon>
        <taxon>Desulfobacterales</taxon>
        <taxon>Desulfococcaceae</taxon>
        <taxon>Desulfonema</taxon>
    </lineage>
</organism>
<dbReference type="RefSeq" id="WP_207682275.1">
    <property type="nucleotide sequence ID" value="NZ_CP061800.1"/>
</dbReference>
<accession>A0A975BJZ0</accession>
<protein>
    <submittedName>
        <fullName evidence="8">B12-binding radical SAM domain-containing protein</fullName>
    </submittedName>
</protein>
<evidence type="ECO:0000256" key="2">
    <source>
        <dbReference type="ARBA" id="ARBA00022691"/>
    </source>
</evidence>
<feature type="domain" description="Radical SAM core" evidence="7">
    <location>
        <begin position="191"/>
        <end position="414"/>
    </location>
</feature>
<dbReference type="Gene3D" id="3.20.20.70">
    <property type="entry name" value="Aldolase class I"/>
    <property type="match status" value="1"/>
</dbReference>
<dbReference type="SFLD" id="SFLDG01082">
    <property type="entry name" value="B12-binding_domain_containing"/>
    <property type="match status" value="1"/>
</dbReference>
<dbReference type="SUPFAM" id="SSF102114">
    <property type="entry name" value="Radical SAM enzymes"/>
    <property type="match status" value="1"/>
</dbReference>
<comment type="cofactor">
    <cofactor evidence="1">
        <name>[4Fe-4S] cluster</name>
        <dbReference type="ChEBI" id="CHEBI:49883"/>
    </cofactor>
</comment>
<dbReference type="PANTHER" id="PTHR43409:SF7">
    <property type="entry name" value="BLL1977 PROTEIN"/>
    <property type="match status" value="1"/>
</dbReference>
<evidence type="ECO:0000256" key="1">
    <source>
        <dbReference type="ARBA" id="ARBA00001966"/>
    </source>
</evidence>
<dbReference type="PROSITE" id="PS51918">
    <property type="entry name" value="RADICAL_SAM"/>
    <property type="match status" value="1"/>
</dbReference>
<name>A0A975BJZ0_9BACT</name>
<dbReference type="SFLD" id="SFLDS00029">
    <property type="entry name" value="Radical_SAM"/>
    <property type="match status" value="1"/>
</dbReference>
<proteinExistence type="predicted"/>